<feature type="region of interest" description="Disordered" evidence="17">
    <location>
        <begin position="499"/>
        <end position="534"/>
    </location>
</feature>
<dbReference type="Gene3D" id="1.10.630.10">
    <property type="entry name" value="Cytochrome P450"/>
    <property type="match status" value="1"/>
</dbReference>
<keyword evidence="9 16" id="KW-0560">Oxidoreductase</keyword>
<sequence>MESGDATALLLVLCISGLIFLLMRRPASRRSYLPPGPAPLPFLGNLLQLKAEGMLNSLKELREKYGPVFTLHLGPRRVVVLWGYEAVKEALEDRADEFSGRGKLAAFEEVIQGFGLIFSNGERWQQLRQLSLAALQNFGLGKQSVEERIQEEARCLVEEFRKTKASPFDPTFFLNRSASNVICSIVFGRRFDYTDGRFLNLLAKINQILVRLRSTWGQLYEMFSWVMRFFPGGHKQVFQDIEDINNFILERIKVNQASLNRDNPQDFIDCFLIQMEKEILSPSTEFHLRNLVMTVFNLFIAGTETISSTLCYGLLILLKHPEVEEKMTQEIGRVIGWSRMPAMEDQSQMPYTNAVLHEIQRFSSVIPMNLPHTLTQDTFFRGYTIPKGTEVFPVLSSVLRDPSCFSDPESFDPSHFLDQQGHFQANNAFMPFSTGKRRCVGEGLAGMELFIFLTAILQSFILKSPIPLQDIDLKLRVSGFANIPPCYQLCAVPRCEGSKADEEQRNNYPQGTAGTREASLTPRPSKGSNAATEQ</sequence>
<dbReference type="PROSITE" id="PS00086">
    <property type="entry name" value="CYTOCHROME_P450"/>
    <property type="match status" value="1"/>
</dbReference>
<evidence type="ECO:0000256" key="10">
    <source>
        <dbReference type="ARBA" id="ARBA00023004"/>
    </source>
</evidence>
<dbReference type="Ensembl" id="ENSPCET00000013507.1">
    <property type="protein sequence ID" value="ENSPCEP00000013034.1"/>
    <property type="gene ID" value="ENSPCEG00000010042.1"/>
</dbReference>
<keyword evidence="10 15" id="KW-0408">Iron</keyword>
<proteinExistence type="inferred from homology"/>
<evidence type="ECO:0000256" key="14">
    <source>
        <dbReference type="ARBA" id="ARBA00047827"/>
    </source>
</evidence>
<dbReference type="PRINTS" id="PR00463">
    <property type="entry name" value="EP450I"/>
</dbReference>
<dbReference type="CDD" id="cd11026">
    <property type="entry name" value="CYP2"/>
    <property type="match status" value="1"/>
</dbReference>
<keyword evidence="12 18" id="KW-0472">Membrane</keyword>
<name>A0A8C8RYY7_9SAUR</name>
<dbReference type="InterPro" id="IPR008067">
    <property type="entry name" value="Cyt_P450_E_grp-I_CYP2A-like"/>
</dbReference>
<dbReference type="GO" id="GO:0008392">
    <property type="term" value="F:arachidonate epoxygenase activity"/>
    <property type="evidence" value="ECO:0007669"/>
    <property type="project" value="TreeGrafter"/>
</dbReference>
<dbReference type="InterPro" id="IPR002401">
    <property type="entry name" value="Cyt_P450_E_grp-I"/>
</dbReference>
<evidence type="ECO:0000256" key="1">
    <source>
        <dbReference type="ARBA" id="ARBA00001971"/>
    </source>
</evidence>
<dbReference type="PRINTS" id="PR01684">
    <property type="entry name" value="EP450ICYP2A"/>
</dbReference>
<dbReference type="Proteomes" id="UP000694393">
    <property type="component" value="Unplaced"/>
</dbReference>
<dbReference type="GO" id="GO:0019373">
    <property type="term" value="P:epoxygenase P450 pathway"/>
    <property type="evidence" value="ECO:0007669"/>
    <property type="project" value="TreeGrafter"/>
</dbReference>
<evidence type="ECO:0000256" key="11">
    <source>
        <dbReference type="ARBA" id="ARBA00023033"/>
    </source>
</evidence>
<dbReference type="GO" id="GO:0006805">
    <property type="term" value="P:xenobiotic metabolic process"/>
    <property type="evidence" value="ECO:0007669"/>
    <property type="project" value="TreeGrafter"/>
</dbReference>
<evidence type="ECO:0000256" key="12">
    <source>
        <dbReference type="ARBA" id="ARBA00023136"/>
    </source>
</evidence>
<protein>
    <submittedName>
        <fullName evidence="19">Uncharacterized protein</fullName>
    </submittedName>
</protein>
<accession>A0A8C8RYY7</accession>
<comment type="similarity">
    <text evidence="4 16">Belongs to the cytochrome P450 family.</text>
</comment>
<dbReference type="PANTHER" id="PTHR24300">
    <property type="entry name" value="CYTOCHROME P450 508A4-RELATED"/>
    <property type="match status" value="1"/>
</dbReference>
<dbReference type="GO" id="GO:0016712">
    <property type="term" value="F:oxidoreductase activity, acting on paired donors, with incorporation or reduction of molecular oxygen, reduced flavin or flavoprotein as one donor, and incorporation of one atom of oxygen"/>
    <property type="evidence" value="ECO:0007669"/>
    <property type="project" value="UniProtKB-EC"/>
</dbReference>
<keyword evidence="5 15" id="KW-0349">Heme</keyword>
<organism evidence="19 20">
    <name type="scientific">Pelusios castaneus</name>
    <name type="common">West African mud turtle</name>
    <dbReference type="NCBI Taxonomy" id="367368"/>
    <lineage>
        <taxon>Eukaryota</taxon>
        <taxon>Metazoa</taxon>
        <taxon>Chordata</taxon>
        <taxon>Craniata</taxon>
        <taxon>Vertebrata</taxon>
        <taxon>Euteleostomi</taxon>
        <taxon>Archelosauria</taxon>
        <taxon>Testudinata</taxon>
        <taxon>Testudines</taxon>
        <taxon>Pleurodira</taxon>
        <taxon>Pelomedusidae</taxon>
        <taxon>Pelusios</taxon>
    </lineage>
</organism>
<dbReference type="FunFam" id="1.10.630.10:FF:000001">
    <property type="entry name" value="Cytochrome P450, family 2"/>
    <property type="match status" value="1"/>
</dbReference>
<comment type="catalytic activity">
    <reaction evidence="14">
        <text>an organic molecule + reduced [NADPH--hemoprotein reductase] + O2 = an alcohol + oxidized [NADPH--hemoprotein reductase] + H2O + H(+)</text>
        <dbReference type="Rhea" id="RHEA:17149"/>
        <dbReference type="Rhea" id="RHEA-COMP:11964"/>
        <dbReference type="Rhea" id="RHEA-COMP:11965"/>
        <dbReference type="ChEBI" id="CHEBI:15377"/>
        <dbReference type="ChEBI" id="CHEBI:15378"/>
        <dbReference type="ChEBI" id="CHEBI:15379"/>
        <dbReference type="ChEBI" id="CHEBI:30879"/>
        <dbReference type="ChEBI" id="CHEBI:57618"/>
        <dbReference type="ChEBI" id="CHEBI:58210"/>
        <dbReference type="ChEBI" id="CHEBI:142491"/>
        <dbReference type="EC" id="1.14.14.1"/>
    </reaction>
</comment>
<evidence type="ECO:0000256" key="7">
    <source>
        <dbReference type="ARBA" id="ARBA00022824"/>
    </source>
</evidence>
<dbReference type="InterPro" id="IPR001128">
    <property type="entry name" value="Cyt_P450"/>
</dbReference>
<evidence type="ECO:0000256" key="4">
    <source>
        <dbReference type="ARBA" id="ARBA00010617"/>
    </source>
</evidence>
<dbReference type="InterPro" id="IPR036396">
    <property type="entry name" value="Cyt_P450_sf"/>
</dbReference>
<keyword evidence="18" id="KW-1133">Transmembrane helix</keyword>
<keyword evidence="18" id="KW-0812">Transmembrane</keyword>
<feature type="binding site" description="axial binding residue" evidence="15">
    <location>
        <position position="439"/>
    </location>
    <ligand>
        <name>heme</name>
        <dbReference type="ChEBI" id="CHEBI:30413"/>
    </ligand>
    <ligandPart>
        <name>Fe</name>
        <dbReference type="ChEBI" id="CHEBI:18248"/>
    </ligandPart>
</feature>
<keyword evidence="6 15" id="KW-0479">Metal-binding</keyword>
<dbReference type="SUPFAM" id="SSF48264">
    <property type="entry name" value="Cytochrome P450"/>
    <property type="match status" value="1"/>
</dbReference>
<evidence type="ECO:0000313" key="20">
    <source>
        <dbReference type="Proteomes" id="UP000694393"/>
    </source>
</evidence>
<dbReference type="GO" id="GO:0005506">
    <property type="term" value="F:iron ion binding"/>
    <property type="evidence" value="ECO:0007669"/>
    <property type="project" value="InterPro"/>
</dbReference>
<dbReference type="InterPro" id="IPR050182">
    <property type="entry name" value="Cytochrome_P450_fam2"/>
</dbReference>
<evidence type="ECO:0000256" key="17">
    <source>
        <dbReference type="SAM" id="MobiDB-lite"/>
    </source>
</evidence>
<reference evidence="19" key="2">
    <citation type="submission" date="2025-09" db="UniProtKB">
        <authorList>
            <consortium name="Ensembl"/>
        </authorList>
    </citation>
    <scope>IDENTIFICATION</scope>
</reference>
<evidence type="ECO:0000256" key="9">
    <source>
        <dbReference type="ARBA" id="ARBA00023002"/>
    </source>
</evidence>
<evidence type="ECO:0000256" key="16">
    <source>
        <dbReference type="RuleBase" id="RU000461"/>
    </source>
</evidence>
<dbReference type="GO" id="GO:0020037">
    <property type="term" value="F:heme binding"/>
    <property type="evidence" value="ECO:0007669"/>
    <property type="project" value="InterPro"/>
</dbReference>
<dbReference type="InterPro" id="IPR017972">
    <property type="entry name" value="Cyt_P450_CS"/>
</dbReference>
<dbReference type="GO" id="GO:0005789">
    <property type="term" value="C:endoplasmic reticulum membrane"/>
    <property type="evidence" value="ECO:0007669"/>
    <property type="project" value="UniProtKB-SubCell"/>
</dbReference>
<evidence type="ECO:0000256" key="2">
    <source>
        <dbReference type="ARBA" id="ARBA00004524"/>
    </source>
</evidence>
<evidence type="ECO:0000256" key="3">
    <source>
        <dbReference type="ARBA" id="ARBA00004586"/>
    </source>
</evidence>
<evidence type="ECO:0000256" key="15">
    <source>
        <dbReference type="PIRSR" id="PIRSR602401-1"/>
    </source>
</evidence>
<evidence type="ECO:0000256" key="18">
    <source>
        <dbReference type="SAM" id="Phobius"/>
    </source>
</evidence>
<evidence type="ECO:0000313" key="19">
    <source>
        <dbReference type="Ensembl" id="ENSPCEP00000013034.1"/>
    </source>
</evidence>
<dbReference type="PANTHER" id="PTHR24300:SF424">
    <property type="entry name" value="CYTOCHROME P450"/>
    <property type="match status" value="1"/>
</dbReference>
<evidence type="ECO:0000256" key="6">
    <source>
        <dbReference type="ARBA" id="ARBA00022723"/>
    </source>
</evidence>
<comment type="subcellular location">
    <subcellularLocation>
        <location evidence="3">Endoplasmic reticulum membrane</location>
    </subcellularLocation>
    <subcellularLocation>
        <location evidence="2">Microsome membrane</location>
    </subcellularLocation>
</comment>
<reference evidence="19" key="1">
    <citation type="submission" date="2025-08" db="UniProtKB">
        <authorList>
            <consortium name="Ensembl"/>
        </authorList>
    </citation>
    <scope>IDENTIFICATION</scope>
</reference>
<evidence type="ECO:0000256" key="13">
    <source>
        <dbReference type="ARBA" id="ARBA00037347"/>
    </source>
</evidence>
<evidence type="ECO:0000256" key="8">
    <source>
        <dbReference type="ARBA" id="ARBA00022848"/>
    </source>
</evidence>
<dbReference type="Pfam" id="PF00067">
    <property type="entry name" value="p450"/>
    <property type="match status" value="1"/>
</dbReference>
<keyword evidence="20" id="KW-1185">Reference proteome</keyword>
<dbReference type="AlphaFoldDB" id="A0A8C8RYY7"/>
<comment type="function">
    <text evidence="13">Cytochromes P450 are a group of heme-thiolate monooxygenases. In liver microsomes, this enzyme is involved in an NADPH-dependent electron transport pathway. It oxidizes a variety of structurally unrelated compounds, including steroids, fatty acids, and xenobiotics.</text>
</comment>
<keyword evidence="7" id="KW-0256">Endoplasmic reticulum</keyword>
<feature type="transmembrane region" description="Helical" evidence="18">
    <location>
        <begin position="6"/>
        <end position="23"/>
    </location>
</feature>
<dbReference type="PRINTS" id="PR00385">
    <property type="entry name" value="P450"/>
</dbReference>
<evidence type="ECO:0000256" key="5">
    <source>
        <dbReference type="ARBA" id="ARBA00022617"/>
    </source>
</evidence>
<comment type="cofactor">
    <cofactor evidence="1 15">
        <name>heme</name>
        <dbReference type="ChEBI" id="CHEBI:30413"/>
    </cofactor>
</comment>
<keyword evidence="11 16" id="KW-0503">Monooxygenase</keyword>
<keyword evidence="8" id="KW-0492">Microsome</keyword>